<comment type="caution">
    <text evidence="9">The sequence shown here is derived from an EMBL/GenBank/DDBJ whole genome shotgun (WGS) entry which is preliminary data.</text>
</comment>
<keyword evidence="4" id="KW-0378">Hydrolase</keyword>
<dbReference type="GO" id="GO:0004521">
    <property type="term" value="F:RNA endonuclease activity"/>
    <property type="evidence" value="ECO:0007669"/>
    <property type="project" value="InterPro"/>
</dbReference>
<organism evidence="9 10">
    <name type="scientific">Bacillus thuringiensis</name>
    <dbReference type="NCBI Taxonomy" id="1428"/>
    <lineage>
        <taxon>Bacteria</taxon>
        <taxon>Bacillati</taxon>
        <taxon>Bacillota</taxon>
        <taxon>Bacilli</taxon>
        <taxon>Bacillales</taxon>
        <taxon>Bacillaceae</taxon>
        <taxon>Bacillus</taxon>
        <taxon>Bacillus cereus group</taxon>
    </lineage>
</organism>
<keyword evidence="1" id="KW-1277">Toxin-antitoxin system</keyword>
<evidence type="ECO:0000256" key="4">
    <source>
        <dbReference type="ARBA" id="ARBA00022801"/>
    </source>
</evidence>
<dbReference type="GO" id="GO:0003723">
    <property type="term" value="F:RNA binding"/>
    <property type="evidence" value="ECO:0007669"/>
    <property type="project" value="UniProtKB-KW"/>
</dbReference>
<proteinExistence type="inferred from homology"/>
<evidence type="ECO:0000313" key="9">
    <source>
        <dbReference type="EMBL" id="TCW47707.1"/>
    </source>
</evidence>
<protein>
    <recommendedName>
        <fullName evidence="7">Endoribonuclease ToxN</fullName>
    </recommendedName>
    <alternativeName>
        <fullName evidence="8">Toxin ToxN</fullName>
    </alternativeName>
</protein>
<evidence type="ECO:0000256" key="5">
    <source>
        <dbReference type="ARBA" id="ARBA00022884"/>
    </source>
</evidence>
<dbReference type="InterPro" id="IPR053735">
    <property type="entry name" value="Type_III_TA_endoRNase"/>
</dbReference>
<dbReference type="Gene3D" id="3.10.129.130">
    <property type="match status" value="1"/>
</dbReference>
<keyword evidence="3" id="KW-0255">Endonuclease</keyword>
<keyword evidence="5" id="KW-0694">RNA-binding</keyword>
<dbReference type="Proteomes" id="UP000295285">
    <property type="component" value="Unassembled WGS sequence"/>
</dbReference>
<evidence type="ECO:0000256" key="1">
    <source>
        <dbReference type="ARBA" id="ARBA00022649"/>
    </source>
</evidence>
<evidence type="ECO:0000256" key="6">
    <source>
        <dbReference type="ARBA" id="ARBA00061102"/>
    </source>
</evidence>
<dbReference type="EMBL" id="SMDG01000023">
    <property type="protein sequence ID" value="TCW47707.1"/>
    <property type="molecule type" value="Genomic_DNA"/>
</dbReference>
<evidence type="ECO:0000256" key="7">
    <source>
        <dbReference type="ARBA" id="ARBA00067742"/>
    </source>
</evidence>
<dbReference type="InterPro" id="IPR025911">
    <property type="entry name" value="ToxN/AbiQ_toxin"/>
</dbReference>
<accession>A0A4R4B221</accession>
<name>A0A4R4B221_BACTU</name>
<dbReference type="GO" id="GO:0016787">
    <property type="term" value="F:hydrolase activity"/>
    <property type="evidence" value="ECO:0007669"/>
    <property type="project" value="UniProtKB-KW"/>
</dbReference>
<dbReference type="Pfam" id="PF13958">
    <property type="entry name" value="ToxN_toxin"/>
    <property type="match status" value="1"/>
</dbReference>
<keyword evidence="2" id="KW-0540">Nuclease</keyword>
<evidence type="ECO:0000256" key="8">
    <source>
        <dbReference type="ARBA" id="ARBA00083045"/>
    </source>
</evidence>
<evidence type="ECO:0000313" key="10">
    <source>
        <dbReference type="Proteomes" id="UP000295285"/>
    </source>
</evidence>
<reference evidence="9 10" key="1">
    <citation type="submission" date="2019-03" db="EMBL/GenBank/DDBJ databases">
        <title>Above-ground endophytic microbial communities from plants in different locations in the United States.</title>
        <authorList>
            <person name="Frank C."/>
        </authorList>
    </citation>
    <scope>NUCLEOTIDE SEQUENCE [LARGE SCALE GENOMIC DNA]</scope>
    <source>
        <strain evidence="9 10">LP_2_YM</strain>
    </source>
</reference>
<dbReference type="FunFam" id="3.10.129.130:FF:000001">
    <property type="entry name" value="Endoribonuclease ToxN"/>
    <property type="match status" value="1"/>
</dbReference>
<gene>
    <name evidence="9" type="ORF">EC910_12322</name>
</gene>
<comment type="similarity">
    <text evidence="6">Belongs to the ToxN/AbiQ toxin family.</text>
</comment>
<evidence type="ECO:0000256" key="2">
    <source>
        <dbReference type="ARBA" id="ARBA00022722"/>
    </source>
</evidence>
<dbReference type="GO" id="GO:0006276">
    <property type="term" value="P:plasmid maintenance"/>
    <property type="evidence" value="ECO:0007669"/>
    <property type="project" value="UniProtKB-ARBA"/>
</dbReference>
<dbReference type="AlphaFoldDB" id="A0A4R4B221"/>
<evidence type="ECO:0000256" key="3">
    <source>
        <dbReference type="ARBA" id="ARBA00022759"/>
    </source>
</evidence>
<sequence length="211" mass="24915">MNFKSRESFLPTFFVFRGRRNLANKDNPKFYTISTKYIDYLRETDSKVPFNKDEQHSRPYVGVLEKINGHDYFVPLTSRNDKNFNSQVSVKLFDNDNPEKRIGVLLINNMIPVPKKECKEIDIAEKTAADPKYGNLMLKQYLFLKENMDRVSNKVEKIYKDVSVQGKPSQKQKFIKGVCCDFPKLEGKCQEYKERDQARRIAYMRQMGRER</sequence>